<organism evidence="1 2">
    <name type="scientific">Roseobacter fucihabitans</name>
    <dbReference type="NCBI Taxonomy" id="1537242"/>
    <lineage>
        <taxon>Bacteria</taxon>
        <taxon>Pseudomonadati</taxon>
        <taxon>Pseudomonadota</taxon>
        <taxon>Alphaproteobacteria</taxon>
        <taxon>Rhodobacterales</taxon>
        <taxon>Roseobacteraceae</taxon>
        <taxon>Roseobacter</taxon>
    </lineage>
</organism>
<evidence type="ECO:0000313" key="2">
    <source>
        <dbReference type="Proteomes" id="UP001318682"/>
    </source>
</evidence>
<dbReference type="EMBL" id="CP143423">
    <property type="protein sequence ID" value="WVX51168.1"/>
    <property type="molecule type" value="Genomic_DNA"/>
</dbReference>
<keyword evidence="2" id="KW-1185">Reference proteome</keyword>
<dbReference type="RefSeq" id="WP_338469212.1">
    <property type="nucleotide sequence ID" value="NZ_CP143423.1"/>
</dbReference>
<protein>
    <submittedName>
        <fullName evidence="1">Uncharacterized protein</fullName>
    </submittedName>
</protein>
<accession>A0ABZ2BYY0</accession>
<name>A0ABZ2BYY0_9RHOB</name>
<dbReference type="Proteomes" id="UP001318682">
    <property type="component" value="Chromosome"/>
</dbReference>
<reference evidence="1 2" key="1">
    <citation type="submission" date="2015-07" db="EMBL/GenBank/DDBJ databases">
        <authorList>
            <person name="Voget S."/>
            <person name="Dogs M."/>
            <person name="Brinkhoff T.H."/>
            <person name="Daniel R."/>
        </authorList>
    </citation>
    <scope>NUCLEOTIDE SEQUENCE [LARGE SCALE GENOMIC DNA]</scope>
    <source>
        <strain evidence="1 2">B14</strain>
    </source>
</reference>
<evidence type="ECO:0000313" key="1">
    <source>
        <dbReference type="EMBL" id="WVX51168.1"/>
    </source>
</evidence>
<gene>
    <name evidence="1" type="ORF">ROLI_042690</name>
</gene>
<reference evidence="2" key="2">
    <citation type="submission" date="2024-01" db="EMBL/GenBank/DDBJ databases">
        <title>Roseobacter fucihabitans sp. nov., isolated from the brown alga Fucus spiralis.</title>
        <authorList>
            <person name="Hahnke S."/>
            <person name="Berger M."/>
            <person name="Schlingloff A."/>
            <person name="Athale I."/>
            <person name="Neumann-Schaal M."/>
            <person name="Adenaya A."/>
            <person name="Poehlein A."/>
            <person name="Daniel R."/>
            <person name="Pertersen J."/>
            <person name="Brinkhoff T."/>
        </authorList>
    </citation>
    <scope>NUCLEOTIDE SEQUENCE [LARGE SCALE GENOMIC DNA]</scope>
    <source>
        <strain evidence="2">B14</strain>
    </source>
</reference>
<sequence>MNETENDVLPRHRWNPLSTVRRVGDFQIEDLQRLAEVVSQTFGALLHFSAVTFIGQPFDISFKV</sequence>
<proteinExistence type="predicted"/>